<gene>
    <name evidence="9" type="ORF">CYLTODRAFT_394599</name>
</gene>
<evidence type="ECO:0000256" key="3">
    <source>
        <dbReference type="ARBA" id="ARBA00022692"/>
    </source>
</evidence>
<organism evidence="9 10">
    <name type="scientific">Cylindrobasidium torrendii FP15055 ss-10</name>
    <dbReference type="NCBI Taxonomy" id="1314674"/>
    <lineage>
        <taxon>Eukaryota</taxon>
        <taxon>Fungi</taxon>
        <taxon>Dikarya</taxon>
        <taxon>Basidiomycota</taxon>
        <taxon>Agaricomycotina</taxon>
        <taxon>Agaricomycetes</taxon>
        <taxon>Agaricomycetidae</taxon>
        <taxon>Agaricales</taxon>
        <taxon>Marasmiineae</taxon>
        <taxon>Physalacriaceae</taxon>
        <taxon>Cylindrobasidium</taxon>
    </lineage>
</organism>
<sequence length="523" mass="59004">MDASKKVEAAEIQDVNANTEGTAHQLALGEHPHLKHWWSRLDPTYADAVHKDAETVTFTPEEDYRVKRKIDNRVLPLIVTRYVLNQFDRTNIGNAHVLDEFNENFGITNNDKWTLALSIFYVGYCLLEMPANVFQRHIGANRFFFLTMSWWGLASLSFVYAKGYGGLIALRILLGIGEAGYYAGMIYYLSFWYRRREMALRISLCMTGTLPGAIGGLISFGLVRAHTNLLQGWQFLFLIEAIPTLCVAVAILFFLPSFPFSSTFLTPRERAIAQARLNRDQKPSSHGGESGWESFKLVVQDINSWLFMIIYASFNIGVATVSYFLPTLIKGLGFSSINAQGLTVAPYFVGWFMVLFQAWHSDLTRDRGWHVMGAAFIAFLGYLILATCVEKSTGAAYFALFLVVGGNYSMFPLVMSWAANVFSPTPKRGVGTAFIVSVSNCISIASPQIYFDPEDKYRKGHTISAVMLFVTFLFAFILRTRLARLNKKRSEKLQTLTQEEKDREASNQSGEIPDNDVRYVFQT</sequence>
<evidence type="ECO:0000256" key="7">
    <source>
        <dbReference type="SAM" id="Phobius"/>
    </source>
</evidence>
<keyword evidence="3 7" id="KW-0812">Transmembrane</keyword>
<evidence type="ECO:0000256" key="4">
    <source>
        <dbReference type="ARBA" id="ARBA00022989"/>
    </source>
</evidence>
<evidence type="ECO:0000259" key="8">
    <source>
        <dbReference type="PROSITE" id="PS50850"/>
    </source>
</evidence>
<accession>A0A0D7BG04</accession>
<feature type="transmembrane region" description="Helical" evidence="7">
    <location>
        <begin position="397"/>
        <end position="418"/>
    </location>
</feature>
<dbReference type="InterPro" id="IPR020846">
    <property type="entry name" value="MFS_dom"/>
</dbReference>
<dbReference type="PROSITE" id="PS50850">
    <property type="entry name" value="MFS"/>
    <property type="match status" value="1"/>
</dbReference>
<protein>
    <submittedName>
        <fullName evidence="9">MFS general substrate transporter</fullName>
    </submittedName>
</protein>
<dbReference type="InterPro" id="IPR036259">
    <property type="entry name" value="MFS_trans_sf"/>
</dbReference>
<dbReference type="GO" id="GO:0016020">
    <property type="term" value="C:membrane"/>
    <property type="evidence" value="ECO:0007669"/>
    <property type="project" value="UniProtKB-SubCell"/>
</dbReference>
<feature type="transmembrane region" description="Helical" evidence="7">
    <location>
        <begin position="463"/>
        <end position="482"/>
    </location>
</feature>
<feature type="domain" description="Major facilitator superfamily (MFS) profile" evidence="8">
    <location>
        <begin position="74"/>
        <end position="483"/>
    </location>
</feature>
<dbReference type="AlphaFoldDB" id="A0A0D7BG04"/>
<feature type="transmembrane region" description="Helical" evidence="7">
    <location>
        <begin position="430"/>
        <end position="451"/>
    </location>
</feature>
<evidence type="ECO:0000313" key="10">
    <source>
        <dbReference type="Proteomes" id="UP000054007"/>
    </source>
</evidence>
<keyword evidence="4 7" id="KW-1133">Transmembrane helix</keyword>
<keyword evidence="5 7" id="KW-0472">Membrane</keyword>
<feature type="transmembrane region" description="Helical" evidence="7">
    <location>
        <begin position="337"/>
        <end position="356"/>
    </location>
</feature>
<evidence type="ECO:0000256" key="5">
    <source>
        <dbReference type="ARBA" id="ARBA00023136"/>
    </source>
</evidence>
<dbReference type="FunFam" id="1.20.1250.20:FF:000013">
    <property type="entry name" value="MFS general substrate transporter"/>
    <property type="match status" value="1"/>
</dbReference>
<feature type="transmembrane region" description="Helical" evidence="7">
    <location>
        <begin position="305"/>
        <end position="325"/>
    </location>
</feature>
<dbReference type="Pfam" id="PF07690">
    <property type="entry name" value="MFS_1"/>
    <property type="match status" value="1"/>
</dbReference>
<name>A0A0D7BG04_9AGAR</name>
<evidence type="ECO:0000256" key="1">
    <source>
        <dbReference type="ARBA" id="ARBA00004141"/>
    </source>
</evidence>
<feature type="transmembrane region" description="Helical" evidence="7">
    <location>
        <begin position="202"/>
        <end position="223"/>
    </location>
</feature>
<keyword evidence="2" id="KW-0813">Transport</keyword>
<dbReference type="SUPFAM" id="SSF103473">
    <property type="entry name" value="MFS general substrate transporter"/>
    <property type="match status" value="1"/>
</dbReference>
<feature type="region of interest" description="Disordered" evidence="6">
    <location>
        <begin position="494"/>
        <end position="515"/>
    </location>
</feature>
<feature type="transmembrane region" description="Helical" evidence="7">
    <location>
        <begin position="143"/>
        <end position="161"/>
    </location>
</feature>
<reference evidence="9 10" key="1">
    <citation type="journal article" date="2015" name="Fungal Genet. Biol.">
        <title>Evolution of novel wood decay mechanisms in Agaricales revealed by the genome sequences of Fistulina hepatica and Cylindrobasidium torrendii.</title>
        <authorList>
            <person name="Floudas D."/>
            <person name="Held B.W."/>
            <person name="Riley R."/>
            <person name="Nagy L.G."/>
            <person name="Koehler G."/>
            <person name="Ransdell A.S."/>
            <person name="Younus H."/>
            <person name="Chow J."/>
            <person name="Chiniquy J."/>
            <person name="Lipzen A."/>
            <person name="Tritt A."/>
            <person name="Sun H."/>
            <person name="Haridas S."/>
            <person name="LaButti K."/>
            <person name="Ohm R.A."/>
            <person name="Kues U."/>
            <person name="Blanchette R.A."/>
            <person name="Grigoriev I.V."/>
            <person name="Minto R.E."/>
            <person name="Hibbett D.S."/>
        </authorList>
    </citation>
    <scope>NUCLEOTIDE SEQUENCE [LARGE SCALE GENOMIC DNA]</scope>
    <source>
        <strain evidence="9 10">FP15055 ss-10</strain>
    </source>
</reference>
<dbReference type="PANTHER" id="PTHR43791">
    <property type="entry name" value="PERMEASE-RELATED"/>
    <property type="match status" value="1"/>
</dbReference>
<dbReference type="InterPro" id="IPR011701">
    <property type="entry name" value="MFS"/>
</dbReference>
<evidence type="ECO:0000256" key="6">
    <source>
        <dbReference type="SAM" id="MobiDB-lite"/>
    </source>
</evidence>
<keyword evidence="10" id="KW-1185">Reference proteome</keyword>
<comment type="subcellular location">
    <subcellularLocation>
        <location evidence="1">Membrane</location>
        <topology evidence="1">Multi-pass membrane protein</topology>
    </subcellularLocation>
</comment>
<dbReference type="PANTHER" id="PTHR43791:SF36">
    <property type="entry name" value="TRANSPORTER, PUTATIVE (AFU_ORTHOLOGUE AFUA_6G08340)-RELATED"/>
    <property type="match status" value="1"/>
</dbReference>
<dbReference type="OrthoDB" id="2985014at2759"/>
<feature type="transmembrane region" description="Helical" evidence="7">
    <location>
        <begin position="235"/>
        <end position="255"/>
    </location>
</feature>
<evidence type="ECO:0000256" key="2">
    <source>
        <dbReference type="ARBA" id="ARBA00022448"/>
    </source>
</evidence>
<dbReference type="Gene3D" id="1.20.1250.20">
    <property type="entry name" value="MFS general substrate transporter like domains"/>
    <property type="match status" value="2"/>
</dbReference>
<dbReference type="Proteomes" id="UP000054007">
    <property type="component" value="Unassembled WGS sequence"/>
</dbReference>
<feature type="transmembrane region" description="Helical" evidence="7">
    <location>
        <begin position="167"/>
        <end position="190"/>
    </location>
</feature>
<proteinExistence type="predicted"/>
<dbReference type="GO" id="GO:0022857">
    <property type="term" value="F:transmembrane transporter activity"/>
    <property type="evidence" value="ECO:0007669"/>
    <property type="project" value="InterPro"/>
</dbReference>
<feature type="transmembrane region" description="Helical" evidence="7">
    <location>
        <begin position="368"/>
        <end position="385"/>
    </location>
</feature>
<dbReference type="EMBL" id="KN880492">
    <property type="protein sequence ID" value="KIY69019.1"/>
    <property type="molecule type" value="Genomic_DNA"/>
</dbReference>
<evidence type="ECO:0000313" key="9">
    <source>
        <dbReference type="EMBL" id="KIY69019.1"/>
    </source>
</evidence>